<dbReference type="PANTHER" id="PTHR10067">
    <property type="entry name" value="PHOSPHATIDYLSERINE DECARBOXYLASE"/>
    <property type="match status" value="1"/>
</dbReference>
<evidence type="ECO:0000313" key="6">
    <source>
        <dbReference type="Proteomes" id="UP000235728"/>
    </source>
</evidence>
<proteinExistence type="predicted"/>
<accession>A0A2N6NAC7</accession>
<dbReference type="Proteomes" id="UP000235728">
    <property type="component" value="Unassembled WGS sequence"/>
</dbReference>
<name>A0A2N6NAC7_BEABA</name>
<dbReference type="GO" id="GO:0006646">
    <property type="term" value="P:phosphatidylethanolamine biosynthetic process"/>
    <property type="evidence" value="ECO:0007669"/>
    <property type="project" value="TreeGrafter"/>
</dbReference>
<evidence type="ECO:0000259" key="4">
    <source>
        <dbReference type="Pfam" id="PF12588"/>
    </source>
</evidence>
<protein>
    <submittedName>
        <fullName evidence="5">Phosphatidylserine decarboxylase proenzyme 3</fullName>
    </submittedName>
</protein>
<sequence length="459" mass="51529">MTLTTSQRHESLQPDCQHSTSRSQPDEEAQWLQAFIRDVDERTSKSSTTKLLPSVHRLKQLIESRMQLRMWAAAMFEEVPNKAPYNAVNQASPPRSLVRGYEHMIELLNVIVVQVAPTWTLSTTGSIKLMGVPVQAILDWAMGTPSGHAFFLDAQVNACFKEILGVWRDELLATSKSQSVITTAPGNWLSPGAVAAIEKDANLDRSERYTFEELFLCDPRGDPVHWGFKSFDDFFVRRFRDFDKLRPVGYPDRPEWVVNSCESKPSAIRSQVKEVDSFWLKATNYSVSEMLNHHEWAEHFVGGTVHQSVLLTTSYHRWTAPVSGSVVHAEVIAGAYFSERSTNGIGTEPVSAPLYNLVYLSHVATRAVVFIQADEPVGLMCFIGIGLADVSSCEILPKFMTDWPKRIQKGEELGMFHYGGSSQCLLFRRGLKLAFTENALPGNQFRTLPVRSPLALAYE</sequence>
<reference evidence="5 6" key="1">
    <citation type="journal article" date="2016" name="Appl. Microbiol. Biotechnol.">
        <title>Characterization of T-DNA insertion mutants with decreased virulence in the entomopathogenic fungus Beauveria bassiana JEF-007.</title>
        <authorList>
            <person name="Kim S."/>
            <person name="Lee S.J."/>
            <person name="Nai Y.S."/>
            <person name="Yu J.S."/>
            <person name="Lee M.R."/>
            <person name="Yang Y.T."/>
            <person name="Kim J.S."/>
        </authorList>
    </citation>
    <scope>NUCLEOTIDE SEQUENCE [LARGE SCALE GENOMIC DNA]</scope>
    <source>
        <strain evidence="5 6">JEF-007</strain>
    </source>
</reference>
<organism evidence="5 6">
    <name type="scientific">Beauveria bassiana</name>
    <name type="common">White muscardine disease fungus</name>
    <name type="synonym">Tritirachium shiotae</name>
    <dbReference type="NCBI Taxonomy" id="176275"/>
    <lineage>
        <taxon>Eukaryota</taxon>
        <taxon>Fungi</taxon>
        <taxon>Dikarya</taxon>
        <taxon>Ascomycota</taxon>
        <taxon>Pezizomycotina</taxon>
        <taxon>Sordariomycetes</taxon>
        <taxon>Hypocreomycetidae</taxon>
        <taxon>Hypocreales</taxon>
        <taxon>Cordycipitaceae</taxon>
        <taxon>Beauveria</taxon>
    </lineage>
</organism>
<dbReference type="GO" id="GO:0005739">
    <property type="term" value="C:mitochondrion"/>
    <property type="evidence" value="ECO:0007669"/>
    <property type="project" value="TreeGrafter"/>
</dbReference>
<dbReference type="AlphaFoldDB" id="A0A2N6NAC7"/>
<dbReference type="OMA" id="YISHIAT"/>
<keyword evidence="1" id="KW-0210">Decarboxylase</keyword>
<dbReference type="InterPro" id="IPR003817">
    <property type="entry name" value="PS_Dcarbxylase"/>
</dbReference>
<evidence type="ECO:0000256" key="2">
    <source>
        <dbReference type="ARBA" id="ARBA00023239"/>
    </source>
</evidence>
<dbReference type="EMBL" id="MRVG01000014">
    <property type="protein sequence ID" value="PMB64227.1"/>
    <property type="molecule type" value="Genomic_DNA"/>
</dbReference>
<feature type="region of interest" description="Disordered" evidence="3">
    <location>
        <begin position="1"/>
        <end position="24"/>
    </location>
</feature>
<dbReference type="Pfam" id="PF02666">
    <property type="entry name" value="PS_Dcarbxylase"/>
    <property type="match status" value="1"/>
</dbReference>
<comment type="caution">
    <text evidence="5">The sequence shown here is derived from an EMBL/GenBank/DDBJ whole genome shotgun (WGS) entry which is preliminary data.</text>
</comment>
<dbReference type="InterPro" id="IPR022237">
    <property type="entry name" value="PsiD-like"/>
</dbReference>
<feature type="compositionally biased region" description="Polar residues" evidence="3">
    <location>
        <begin position="14"/>
        <end position="23"/>
    </location>
</feature>
<dbReference type="PANTHER" id="PTHR10067:SF9">
    <property type="entry name" value="PHOSPHATIDYLSERINE DECARBOXYLASE FAMILY PROTEIN (AFU_ORTHOLOGUE AFUA_7G01730)"/>
    <property type="match status" value="1"/>
</dbReference>
<evidence type="ECO:0000313" key="5">
    <source>
        <dbReference type="EMBL" id="PMB64227.1"/>
    </source>
</evidence>
<dbReference type="Pfam" id="PF12588">
    <property type="entry name" value="PSDC"/>
    <property type="match status" value="1"/>
</dbReference>
<evidence type="ECO:0000256" key="3">
    <source>
        <dbReference type="SAM" id="MobiDB-lite"/>
    </source>
</evidence>
<dbReference type="GO" id="GO:0004609">
    <property type="term" value="F:phosphatidylserine decarboxylase activity"/>
    <property type="evidence" value="ECO:0007669"/>
    <property type="project" value="InterPro"/>
</dbReference>
<gene>
    <name evidence="5" type="primary">psd3</name>
    <name evidence="5" type="ORF">BM221_010021</name>
</gene>
<evidence type="ECO:0000256" key="1">
    <source>
        <dbReference type="ARBA" id="ARBA00022793"/>
    </source>
</evidence>
<feature type="domain" description="L-tryptophan decarboxylase PsiD-like" evidence="4">
    <location>
        <begin position="53"/>
        <end position="195"/>
    </location>
</feature>
<keyword evidence="2" id="KW-0456">Lyase</keyword>